<gene>
    <name evidence="1" type="ORF">VNO77_27350</name>
</gene>
<comment type="caution">
    <text evidence="1">The sequence shown here is derived from an EMBL/GenBank/DDBJ whole genome shotgun (WGS) entry which is preliminary data.</text>
</comment>
<evidence type="ECO:0000313" key="1">
    <source>
        <dbReference type="EMBL" id="KAK7323854.1"/>
    </source>
</evidence>
<evidence type="ECO:0000313" key="2">
    <source>
        <dbReference type="Proteomes" id="UP001367508"/>
    </source>
</evidence>
<name>A0AAN9Q708_CANGL</name>
<protein>
    <submittedName>
        <fullName evidence="1">Uncharacterized protein</fullName>
    </submittedName>
</protein>
<organism evidence="1 2">
    <name type="scientific">Canavalia gladiata</name>
    <name type="common">Sword bean</name>
    <name type="synonym">Dolichos gladiatus</name>
    <dbReference type="NCBI Taxonomy" id="3824"/>
    <lineage>
        <taxon>Eukaryota</taxon>
        <taxon>Viridiplantae</taxon>
        <taxon>Streptophyta</taxon>
        <taxon>Embryophyta</taxon>
        <taxon>Tracheophyta</taxon>
        <taxon>Spermatophyta</taxon>
        <taxon>Magnoliopsida</taxon>
        <taxon>eudicotyledons</taxon>
        <taxon>Gunneridae</taxon>
        <taxon>Pentapetalae</taxon>
        <taxon>rosids</taxon>
        <taxon>fabids</taxon>
        <taxon>Fabales</taxon>
        <taxon>Fabaceae</taxon>
        <taxon>Papilionoideae</taxon>
        <taxon>50 kb inversion clade</taxon>
        <taxon>NPAAA clade</taxon>
        <taxon>indigoferoid/millettioid clade</taxon>
        <taxon>Phaseoleae</taxon>
        <taxon>Canavalia</taxon>
    </lineage>
</organism>
<proteinExistence type="predicted"/>
<dbReference type="AlphaFoldDB" id="A0AAN9Q708"/>
<dbReference type="EMBL" id="JAYMYQ010000006">
    <property type="protein sequence ID" value="KAK7323854.1"/>
    <property type="molecule type" value="Genomic_DNA"/>
</dbReference>
<reference evidence="1 2" key="1">
    <citation type="submission" date="2024-01" db="EMBL/GenBank/DDBJ databases">
        <title>The genomes of 5 underutilized Papilionoideae crops provide insights into root nodulation and disease resistanc.</title>
        <authorList>
            <person name="Jiang F."/>
        </authorList>
    </citation>
    <scope>NUCLEOTIDE SEQUENCE [LARGE SCALE GENOMIC DNA]</scope>
    <source>
        <strain evidence="1">LVBAO_FW01</strain>
        <tissue evidence="1">Leaves</tissue>
    </source>
</reference>
<dbReference type="Proteomes" id="UP001367508">
    <property type="component" value="Unassembled WGS sequence"/>
</dbReference>
<keyword evidence="2" id="KW-1185">Reference proteome</keyword>
<accession>A0AAN9Q708</accession>
<sequence>MAARRNREDVHYKPGAHTTETSLWLDGIFRGFDSFLKARSVCVGDQGIGSMAREHSMQNMHRDALSRLRGYLFTPTFAIASTNGFWPVERQVQALRDMACIYLQAKCGNSSFSTLWSFPKIELSKPSPVDRDLAPCREELMKSINVPQTRISSPNHS</sequence>